<evidence type="ECO:0000256" key="4">
    <source>
        <dbReference type="ARBA" id="ARBA00007483"/>
    </source>
</evidence>
<dbReference type="PANTHER" id="PTHR43730">
    <property type="entry name" value="BETA-MANNOSIDASE"/>
    <property type="match status" value="1"/>
</dbReference>
<sequence>MALKLFYLFPIAVAICFVPLFVPVGADPKRGPPILSSQVSLSSFPWKLYNNNRSIALTTPFINQAHLALIDAGIIDEPNIGLNEAAVRWVGEEKSWTWETELKVPDEPSWEKVDRLYLAFEGLDTFCEIKVGDRVVGSTDNAFRSWVFDVTDAVRQATSQPIHLYLKFASALDEVSRQAHTSGNHWYPPGQGNLKTTLQVFEYNYRNWARKQQSDFGWDWGPAYLPSGPTKPGYLLGLSLPDDESKIISDSKRTREFKSSSKKETSKSASSSHLRNFHQKRQKPHSDSNKPPLFWIQRTVIDVYRKGQRNNRNPDQSAAWILNVTLPIVSTASFDNNELRLSGKISGTQVTLPSTPLAVTQPPDYMSSGPNTFLTAAFTIKAEDVQLWYPVALGEPKLYDLELTLTASDNGPSKDSSNKASETTAMTWYEKIGFRTIVVDQSRYSDLEVSRGVTPGTRFTFVINGKPFYVQGNSMIPIDVFSARTNSSTLRWLFESSILAHQNVIRIWGGGAYQTDEFYDMCDEMGLLAWSENVFACGGYPISPRSFLDNIKAEVAENVARLNRHPSIALWAGNNEGEGYLIAVNQTRPNGTIYFNEYDYLYNHVIRDVLLENTRSLSYLPSSTTQGYFTLDPYVSRYYNSTPGEIYGDQENYNYDTSRSFNVATYPVARFVNEFGFHSMPSIYTWDRVLKSPQDYDFNSSVIRAHNKHNPEGPLKYPFGADDSQGQLTTGVTRWYPTPNMTGNSRDLLAQWAYSTQVFQAAFMAAEISYYRLGASRGENNMGECYCAIIVNDIWEGISWSSIEYTGRWKIFHYTAERVQDRVIISPIYHQTNQTLDIYVTSDLWVPVEGIAQWTWYDFAGKSLSSTTASFRVGPINSTRLLRSQGLDSIVPAKQSPNDAWLHLQMRTRDGKYINEQFYTPVPLKDANLRATKVISKPIGPRKVSIEVLKGGVAPWVNVEHPPGLRGYFKDIKTGKPSNAFYLRPQEKRQLEFVLADKDHGSNNDEKLEEKIVVRTLLDNIAS</sequence>
<dbReference type="SUPFAM" id="SSF49303">
    <property type="entry name" value="beta-Galactosidase/glucuronidase domain"/>
    <property type="match status" value="2"/>
</dbReference>
<dbReference type="InterPro" id="IPR017853">
    <property type="entry name" value="GH"/>
</dbReference>
<dbReference type="Pfam" id="PF22666">
    <property type="entry name" value="Glyco_hydro_2_N2"/>
    <property type="match status" value="1"/>
</dbReference>
<gene>
    <name evidence="18" type="ORF">PPACK8108_LOCUS377</name>
</gene>
<reference evidence="18" key="1">
    <citation type="submission" date="2022-06" db="EMBL/GenBank/DDBJ databases">
        <authorList>
            <consortium name="SYNGENTA / RWTH Aachen University"/>
        </authorList>
    </citation>
    <scope>NUCLEOTIDE SEQUENCE</scope>
</reference>
<dbReference type="Pfam" id="PF17786">
    <property type="entry name" value="Mannosidase_ig"/>
    <property type="match status" value="1"/>
</dbReference>
<evidence type="ECO:0000256" key="8">
    <source>
        <dbReference type="ARBA" id="ARBA00022525"/>
    </source>
</evidence>
<comment type="similarity">
    <text evidence="4">Belongs to the glycosyl hydrolase 2 family. Beta-mannosidase A subfamily.</text>
</comment>
<comment type="subcellular location">
    <subcellularLocation>
        <location evidence="2">Secreted</location>
    </subcellularLocation>
</comment>
<dbReference type="GO" id="GO:0005576">
    <property type="term" value="C:extracellular region"/>
    <property type="evidence" value="ECO:0007669"/>
    <property type="project" value="UniProtKB-SubCell"/>
</dbReference>
<dbReference type="Gene3D" id="3.20.20.80">
    <property type="entry name" value="Glycosidases"/>
    <property type="match status" value="1"/>
</dbReference>
<organism evidence="18 19">
    <name type="scientific">Phakopsora pachyrhizi</name>
    <name type="common">Asian soybean rust disease fungus</name>
    <dbReference type="NCBI Taxonomy" id="170000"/>
    <lineage>
        <taxon>Eukaryota</taxon>
        <taxon>Fungi</taxon>
        <taxon>Dikarya</taxon>
        <taxon>Basidiomycota</taxon>
        <taxon>Pucciniomycotina</taxon>
        <taxon>Pucciniomycetes</taxon>
        <taxon>Pucciniales</taxon>
        <taxon>Phakopsoraceae</taxon>
        <taxon>Phakopsora</taxon>
    </lineage>
</organism>
<feature type="compositionally biased region" description="Basic and acidic residues" evidence="14">
    <location>
        <begin position="249"/>
        <end position="266"/>
    </location>
</feature>
<dbReference type="InterPro" id="IPR036156">
    <property type="entry name" value="Beta-gal/glucu_dom_sf"/>
</dbReference>
<keyword evidence="9 15" id="KW-0732">Signal</keyword>
<evidence type="ECO:0000256" key="5">
    <source>
        <dbReference type="ARBA" id="ARBA00011738"/>
    </source>
</evidence>
<feature type="domain" description="Mannosidase Ig/CBM-like" evidence="16">
    <location>
        <begin position="835"/>
        <end position="926"/>
    </location>
</feature>
<evidence type="ECO:0000256" key="2">
    <source>
        <dbReference type="ARBA" id="ARBA00004613"/>
    </source>
</evidence>
<dbReference type="InterPro" id="IPR008979">
    <property type="entry name" value="Galactose-bd-like_sf"/>
</dbReference>
<evidence type="ECO:0000256" key="1">
    <source>
        <dbReference type="ARBA" id="ARBA00000829"/>
    </source>
</evidence>
<dbReference type="InterPro" id="IPR013783">
    <property type="entry name" value="Ig-like_fold"/>
</dbReference>
<feature type="signal peptide" evidence="15">
    <location>
        <begin position="1"/>
        <end position="26"/>
    </location>
</feature>
<keyword evidence="11" id="KW-0325">Glycoprotein</keyword>
<dbReference type="InterPro" id="IPR054593">
    <property type="entry name" value="Beta-mannosidase-like_N2"/>
</dbReference>
<feature type="chain" id="PRO_5043784825" description="Beta-mannosidase A" evidence="15">
    <location>
        <begin position="27"/>
        <end position="1023"/>
    </location>
</feature>
<dbReference type="GO" id="GO:0006516">
    <property type="term" value="P:glycoprotein catabolic process"/>
    <property type="evidence" value="ECO:0007669"/>
    <property type="project" value="TreeGrafter"/>
</dbReference>
<dbReference type="InterPro" id="IPR050887">
    <property type="entry name" value="Beta-mannosidase_GH2"/>
</dbReference>
<evidence type="ECO:0000256" key="3">
    <source>
        <dbReference type="ARBA" id="ARBA00004740"/>
    </source>
</evidence>
<keyword evidence="8" id="KW-0964">Secreted</keyword>
<evidence type="ECO:0000256" key="13">
    <source>
        <dbReference type="ARBA" id="ARBA00031061"/>
    </source>
</evidence>
<feature type="domain" description="Beta-mannosidase-like galactose-binding" evidence="17">
    <location>
        <begin position="46"/>
        <end position="231"/>
    </location>
</feature>
<dbReference type="EMBL" id="CALTRL010000031">
    <property type="protein sequence ID" value="CAH7666060.1"/>
    <property type="molecule type" value="Genomic_DNA"/>
</dbReference>
<dbReference type="SUPFAM" id="SSF51445">
    <property type="entry name" value="(Trans)glycosidases"/>
    <property type="match status" value="1"/>
</dbReference>
<dbReference type="FunFam" id="2.60.120.260:FF:000200">
    <property type="entry name" value="Beta-mannosidase A"/>
    <property type="match status" value="1"/>
</dbReference>
<dbReference type="AlphaFoldDB" id="A0AAV0ADI0"/>
<evidence type="ECO:0000313" key="18">
    <source>
        <dbReference type="EMBL" id="CAH7666060.1"/>
    </source>
</evidence>
<evidence type="ECO:0000256" key="14">
    <source>
        <dbReference type="SAM" id="MobiDB-lite"/>
    </source>
</evidence>
<evidence type="ECO:0000256" key="6">
    <source>
        <dbReference type="ARBA" id="ARBA00012754"/>
    </source>
</evidence>
<evidence type="ECO:0000313" key="19">
    <source>
        <dbReference type="Proteomes" id="UP001153365"/>
    </source>
</evidence>
<dbReference type="Proteomes" id="UP001153365">
    <property type="component" value="Unassembled WGS sequence"/>
</dbReference>
<keyword evidence="12" id="KW-0326">Glycosidase</keyword>
<comment type="pathway">
    <text evidence="3">Glycan metabolism; N-glycan degradation.</text>
</comment>
<evidence type="ECO:0000259" key="16">
    <source>
        <dbReference type="Pfam" id="PF17786"/>
    </source>
</evidence>
<dbReference type="Gene3D" id="2.60.40.10">
    <property type="entry name" value="Immunoglobulins"/>
    <property type="match status" value="3"/>
</dbReference>
<feature type="region of interest" description="Disordered" evidence="14">
    <location>
        <begin position="249"/>
        <end position="292"/>
    </location>
</feature>
<proteinExistence type="inferred from homology"/>
<comment type="subunit">
    <text evidence="5">Homodimer.</text>
</comment>
<evidence type="ECO:0000256" key="10">
    <source>
        <dbReference type="ARBA" id="ARBA00022801"/>
    </source>
</evidence>
<evidence type="ECO:0000256" key="9">
    <source>
        <dbReference type="ARBA" id="ARBA00022729"/>
    </source>
</evidence>
<accession>A0AAV0ADI0</accession>
<evidence type="ECO:0000256" key="15">
    <source>
        <dbReference type="SAM" id="SignalP"/>
    </source>
</evidence>
<comment type="catalytic activity">
    <reaction evidence="1">
        <text>Hydrolysis of terminal, non-reducing beta-D-mannose residues in beta-D-mannosides.</text>
        <dbReference type="EC" id="3.2.1.25"/>
    </reaction>
</comment>
<dbReference type="GO" id="GO:0004567">
    <property type="term" value="F:beta-mannosidase activity"/>
    <property type="evidence" value="ECO:0007669"/>
    <property type="project" value="UniProtKB-EC"/>
</dbReference>
<evidence type="ECO:0000256" key="11">
    <source>
        <dbReference type="ARBA" id="ARBA00023180"/>
    </source>
</evidence>
<dbReference type="PANTHER" id="PTHR43730:SF5">
    <property type="entry name" value="BETA-MANNOSIDASE A"/>
    <property type="match status" value="1"/>
</dbReference>
<keyword evidence="10 18" id="KW-0378">Hydrolase</keyword>
<keyword evidence="19" id="KW-1185">Reference proteome</keyword>
<dbReference type="Gene3D" id="2.60.120.260">
    <property type="entry name" value="Galactose-binding domain-like"/>
    <property type="match status" value="1"/>
</dbReference>
<comment type="caution">
    <text evidence="18">The sequence shown here is derived from an EMBL/GenBank/DDBJ whole genome shotgun (WGS) entry which is preliminary data.</text>
</comment>
<name>A0AAV0ADI0_PHAPC</name>
<dbReference type="InterPro" id="IPR041447">
    <property type="entry name" value="Mannosidase_ig"/>
</dbReference>
<dbReference type="SUPFAM" id="SSF49785">
    <property type="entry name" value="Galactose-binding domain-like"/>
    <property type="match status" value="1"/>
</dbReference>
<evidence type="ECO:0000259" key="17">
    <source>
        <dbReference type="Pfam" id="PF22666"/>
    </source>
</evidence>
<dbReference type="FunFam" id="2.60.40.10:FF:001511">
    <property type="entry name" value="Beta-mannosidase A"/>
    <property type="match status" value="1"/>
</dbReference>
<dbReference type="FunFam" id="3.20.20.80:FF:000084">
    <property type="entry name" value="Beta-mannosidase A"/>
    <property type="match status" value="1"/>
</dbReference>
<evidence type="ECO:0000256" key="7">
    <source>
        <dbReference type="ARBA" id="ARBA00021795"/>
    </source>
</evidence>
<evidence type="ECO:0000256" key="12">
    <source>
        <dbReference type="ARBA" id="ARBA00023295"/>
    </source>
</evidence>
<dbReference type="EC" id="3.2.1.25" evidence="6"/>
<protein>
    <recommendedName>
        <fullName evidence="7">Beta-mannosidase A</fullName>
        <ecNumber evidence="6">3.2.1.25</ecNumber>
    </recommendedName>
    <alternativeName>
        <fullName evidence="13">Mannanase A</fullName>
    </alternativeName>
</protein>